<dbReference type="Pfam" id="PF03221">
    <property type="entry name" value="HTH_Tnp_Tc5"/>
    <property type="match status" value="1"/>
</dbReference>
<name>A0A9N9CCR4_9GLOM</name>
<feature type="domain" description="HTH CENPB-type" evidence="2">
    <location>
        <begin position="23"/>
        <end position="87"/>
    </location>
</feature>
<dbReference type="Gene3D" id="1.10.10.60">
    <property type="entry name" value="Homeodomain-like"/>
    <property type="match status" value="1"/>
</dbReference>
<dbReference type="InterPro" id="IPR006600">
    <property type="entry name" value="HTH_CenpB_DNA-bd_dom"/>
</dbReference>
<comment type="caution">
    <text evidence="3">The sequence shown here is derived from an EMBL/GenBank/DDBJ whole genome shotgun (WGS) entry which is preliminary data.</text>
</comment>
<gene>
    <name evidence="3" type="ORF">AMORRO_LOCUS7556</name>
</gene>
<evidence type="ECO:0000313" key="3">
    <source>
        <dbReference type="EMBL" id="CAG8595785.1"/>
    </source>
</evidence>
<dbReference type="OrthoDB" id="5576901at2759"/>
<organism evidence="3 4">
    <name type="scientific">Acaulospora morrowiae</name>
    <dbReference type="NCBI Taxonomy" id="94023"/>
    <lineage>
        <taxon>Eukaryota</taxon>
        <taxon>Fungi</taxon>
        <taxon>Fungi incertae sedis</taxon>
        <taxon>Mucoromycota</taxon>
        <taxon>Glomeromycotina</taxon>
        <taxon>Glomeromycetes</taxon>
        <taxon>Diversisporales</taxon>
        <taxon>Acaulosporaceae</taxon>
        <taxon>Acaulospora</taxon>
    </lineage>
</organism>
<dbReference type="Proteomes" id="UP000789342">
    <property type="component" value="Unassembled WGS sequence"/>
</dbReference>
<evidence type="ECO:0000256" key="1">
    <source>
        <dbReference type="ARBA" id="ARBA00023125"/>
    </source>
</evidence>
<dbReference type="GO" id="GO:0003677">
    <property type="term" value="F:DNA binding"/>
    <property type="evidence" value="ECO:0007669"/>
    <property type="project" value="UniProtKB-KW"/>
</dbReference>
<keyword evidence="4" id="KW-1185">Reference proteome</keyword>
<keyword evidence="1" id="KW-0238">DNA-binding</keyword>
<protein>
    <submittedName>
        <fullName evidence="3">4376_t:CDS:1</fullName>
    </submittedName>
</protein>
<feature type="non-terminal residue" evidence="3">
    <location>
        <position position="1"/>
    </location>
</feature>
<evidence type="ECO:0000259" key="2">
    <source>
        <dbReference type="PROSITE" id="PS51253"/>
    </source>
</evidence>
<dbReference type="PROSITE" id="PS51253">
    <property type="entry name" value="HTH_CENPB"/>
    <property type="match status" value="1"/>
</dbReference>
<evidence type="ECO:0000313" key="4">
    <source>
        <dbReference type="Proteomes" id="UP000789342"/>
    </source>
</evidence>
<dbReference type="InterPro" id="IPR009057">
    <property type="entry name" value="Homeodomain-like_sf"/>
</dbReference>
<reference evidence="3" key="1">
    <citation type="submission" date="2021-06" db="EMBL/GenBank/DDBJ databases">
        <authorList>
            <person name="Kallberg Y."/>
            <person name="Tangrot J."/>
            <person name="Rosling A."/>
        </authorList>
    </citation>
    <scope>NUCLEOTIDE SEQUENCE</scope>
    <source>
        <strain evidence="3">CL551</strain>
    </source>
</reference>
<accession>A0A9N9CCR4</accession>
<sequence>QVSDILKNKDQWLSIESEILVANFKRIYRVTYENIEEAIKIWIDNILSHDKLNLSDRILIEKAKEFAIEFNISDQFLALTEWVKDFK</sequence>
<dbReference type="AlphaFoldDB" id="A0A9N9CCR4"/>
<dbReference type="EMBL" id="CAJVPV010005780">
    <property type="protein sequence ID" value="CAG8595785.1"/>
    <property type="molecule type" value="Genomic_DNA"/>
</dbReference>
<proteinExistence type="predicted"/>
<dbReference type="SUPFAM" id="SSF46689">
    <property type="entry name" value="Homeodomain-like"/>
    <property type="match status" value="1"/>
</dbReference>